<dbReference type="Gene3D" id="3.30.420.240">
    <property type="match status" value="1"/>
</dbReference>
<keyword evidence="4" id="KW-1185">Reference proteome</keyword>
<organism evidence="3 4">
    <name type="scientific">Coraliomargarita algicola</name>
    <dbReference type="NCBI Taxonomy" id="3092156"/>
    <lineage>
        <taxon>Bacteria</taxon>
        <taxon>Pseudomonadati</taxon>
        <taxon>Verrucomicrobiota</taxon>
        <taxon>Opitutia</taxon>
        <taxon>Puniceicoccales</taxon>
        <taxon>Coraliomargaritaceae</taxon>
        <taxon>Coraliomargarita</taxon>
    </lineage>
</organism>
<gene>
    <name evidence="3" type="ORF">SH580_17640</name>
</gene>
<dbReference type="RefSeq" id="WP_319832141.1">
    <property type="nucleotide sequence ID" value="NZ_CP138858.1"/>
</dbReference>
<keyword evidence="1" id="KW-1188">Viral release from host cell</keyword>
<dbReference type="Pfam" id="PF03237">
    <property type="entry name" value="Terminase_6N"/>
    <property type="match status" value="1"/>
</dbReference>
<proteinExistence type="predicted"/>
<dbReference type="InterPro" id="IPR027417">
    <property type="entry name" value="P-loop_NTPase"/>
</dbReference>
<dbReference type="Proteomes" id="UP001324993">
    <property type="component" value="Chromosome"/>
</dbReference>
<feature type="domain" description="Terminase large subunit gp17-like C-terminal" evidence="2">
    <location>
        <begin position="257"/>
        <end position="409"/>
    </location>
</feature>
<name>A0ABZ0RJJ5_9BACT</name>
<dbReference type="Pfam" id="PF17289">
    <property type="entry name" value="Terminase_6C"/>
    <property type="match status" value="1"/>
</dbReference>
<evidence type="ECO:0000259" key="2">
    <source>
        <dbReference type="Pfam" id="PF17289"/>
    </source>
</evidence>
<evidence type="ECO:0000313" key="4">
    <source>
        <dbReference type="Proteomes" id="UP001324993"/>
    </source>
</evidence>
<reference evidence="3 4" key="1">
    <citation type="submission" date="2023-11" db="EMBL/GenBank/DDBJ databases">
        <title>Coraliomargarita sp. nov., isolated from marine algae.</title>
        <authorList>
            <person name="Lee J.K."/>
            <person name="Baek J.H."/>
            <person name="Kim J.M."/>
            <person name="Choi D.G."/>
            <person name="Jeon C.O."/>
        </authorList>
    </citation>
    <scope>NUCLEOTIDE SEQUENCE [LARGE SCALE GENOMIC DNA]</scope>
    <source>
        <strain evidence="3 4">J2-16</strain>
    </source>
</reference>
<accession>A0ABZ0RJJ5</accession>
<evidence type="ECO:0000313" key="3">
    <source>
        <dbReference type="EMBL" id="WPJ95248.1"/>
    </source>
</evidence>
<dbReference type="InterPro" id="IPR035421">
    <property type="entry name" value="Terminase_6C"/>
</dbReference>
<evidence type="ECO:0000256" key="1">
    <source>
        <dbReference type="ARBA" id="ARBA00022612"/>
    </source>
</evidence>
<protein>
    <submittedName>
        <fullName evidence="3">Terminase family protein</fullName>
    </submittedName>
</protein>
<dbReference type="Gene3D" id="3.40.50.300">
    <property type="entry name" value="P-loop containing nucleotide triphosphate hydrolases"/>
    <property type="match status" value="1"/>
</dbReference>
<dbReference type="EMBL" id="CP138858">
    <property type="protein sequence ID" value="WPJ95248.1"/>
    <property type="molecule type" value="Genomic_DNA"/>
</dbReference>
<sequence length="447" mass="50347">MSAANPSPFDLLLPYQRDWVLDDSRFKIWLKSRQIGGSLAASFEVVADAIATGSDWIILSAGERQALEFMEKVHRVGQIFCDGIEQKTGKPYRPETKASQIRFPNGARILALPANASTARGYSANLVLDEFAFHENPEEIWRAVYPIITNPLRGELKLRVISTPAGMNNKFYELWNDAPDFKRHKTSVYDAVEQGLGLNIDELRDNLADPDGWAQEFECQFMEHAAQVFPMDLIRTVEDPAASFGPYETRTPNPLFVGIDIGRRKDLTVAWTLERVAGILWTREILILENTPFPEQEAILAERVAGARYIAIDSTGMGGPISEHLAKRLGDYKLEAVNFTNDRKRELFSRAKKAFQSQKVRIPNDAKLRDDLASIQRIVTLQGLVKFIAGRTRDGHADRATALALAMHAAEKIPEGIGISEQSPIRVGENRRRHRPMRTRFRKALNL</sequence>